<dbReference type="EMBL" id="BMWX01000004">
    <property type="protein sequence ID" value="GGZ33026.1"/>
    <property type="molecule type" value="Genomic_DNA"/>
</dbReference>
<dbReference type="AlphaFoldDB" id="A0A918UTI2"/>
<accession>A0A918UTI2</accession>
<keyword evidence="2" id="KW-1185">Reference proteome</keyword>
<name>A0A918UTI2_9BACT</name>
<reference evidence="1" key="1">
    <citation type="journal article" date="2014" name="Int. J. Syst. Evol. Microbiol.">
        <title>Complete genome sequence of Corynebacterium casei LMG S-19264T (=DSM 44701T), isolated from a smear-ripened cheese.</title>
        <authorList>
            <consortium name="US DOE Joint Genome Institute (JGI-PGF)"/>
            <person name="Walter F."/>
            <person name="Albersmeier A."/>
            <person name="Kalinowski J."/>
            <person name="Ruckert C."/>
        </authorList>
    </citation>
    <scope>NUCLEOTIDE SEQUENCE</scope>
    <source>
        <strain evidence="1">KCTC 12368</strain>
    </source>
</reference>
<organism evidence="1 2">
    <name type="scientific">Echinicola pacifica</name>
    <dbReference type="NCBI Taxonomy" id="346377"/>
    <lineage>
        <taxon>Bacteria</taxon>
        <taxon>Pseudomonadati</taxon>
        <taxon>Bacteroidota</taxon>
        <taxon>Cytophagia</taxon>
        <taxon>Cytophagales</taxon>
        <taxon>Cyclobacteriaceae</taxon>
        <taxon>Echinicola</taxon>
    </lineage>
</organism>
<protein>
    <submittedName>
        <fullName evidence="1">Uncharacterized protein</fullName>
    </submittedName>
</protein>
<reference evidence="1" key="2">
    <citation type="submission" date="2020-09" db="EMBL/GenBank/DDBJ databases">
        <authorList>
            <person name="Sun Q."/>
            <person name="Kim S."/>
        </authorList>
    </citation>
    <scope>NUCLEOTIDE SEQUENCE</scope>
    <source>
        <strain evidence="1">KCTC 12368</strain>
    </source>
</reference>
<sequence length="135" mass="15638">MVKGNRLRNKLIKWTTEQGFLLSAVESWRGKSSIGLDPKNNIIALLNEDKGKAKFDLIDLEEIRVCRAIKVYNGGADEESIEGPLRKIMIELHYLDETRQHTIEVYDMKKQPKLSNEWSLAQQWTERINRSILIG</sequence>
<evidence type="ECO:0000313" key="1">
    <source>
        <dbReference type="EMBL" id="GGZ33026.1"/>
    </source>
</evidence>
<gene>
    <name evidence="1" type="ORF">GCM10007049_28320</name>
</gene>
<proteinExistence type="predicted"/>
<evidence type="ECO:0000313" key="2">
    <source>
        <dbReference type="Proteomes" id="UP000619457"/>
    </source>
</evidence>
<comment type="caution">
    <text evidence="1">The sequence shown here is derived from an EMBL/GenBank/DDBJ whole genome shotgun (WGS) entry which is preliminary data.</text>
</comment>
<dbReference type="Proteomes" id="UP000619457">
    <property type="component" value="Unassembled WGS sequence"/>
</dbReference>